<feature type="region of interest" description="Disordered" evidence="15">
    <location>
        <begin position="86"/>
        <end position="139"/>
    </location>
</feature>
<dbReference type="InterPro" id="IPR008250">
    <property type="entry name" value="ATPase_P-typ_transduc_dom_A_sf"/>
</dbReference>
<dbReference type="InterPro" id="IPR023299">
    <property type="entry name" value="ATPase_P-typ_cyto_dom_N"/>
</dbReference>
<dbReference type="PANTHER" id="PTHR48085:SF5">
    <property type="entry name" value="CADMIUM_ZINC-TRANSPORTING ATPASE HMA4-RELATED"/>
    <property type="match status" value="1"/>
</dbReference>
<keyword evidence="18" id="KW-1185">Reference proteome</keyword>
<keyword evidence="10 14" id="KW-1133">Transmembrane helix</keyword>
<dbReference type="InterPro" id="IPR051014">
    <property type="entry name" value="Cation_Transport_ATPase_IB"/>
</dbReference>
<keyword evidence="6 14" id="KW-0479">Metal-binding</keyword>
<protein>
    <recommendedName>
        <fullName evidence="12">P-type Zn(2+) transporter</fullName>
        <ecNumber evidence="12">7.2.2.12</ecNumber>
    </recommendedName>
</protein>
<dbReference type="Gene3D" id="3.30.70.100">
    <property type="match status" value="1"/>
</dbReference>
<dbReference type="InterPro" id="IPR017969">
    <property type="entry name" value="Heavy-metal-associated_CS"/>
</dbReference>
<keyword evidence="11 14" id="KW-0472">Membrane</keyword>
<comment type="subcellular location">
    <subcellularLocation>
        <location evidence="1">Cell membrane</location>
        <topology evidence="1">Multi-pass membrane protein</topology>
    </subcellularLocation>
</comment>
<dbReference type="GO" id="GO:0016463">
    <property type="term" value="F:P-type zinc transporter activity"/>
    <property type="evidence" value="ECO:0007669"/>
    <property type="project" value="UniProtKB-EC"/>
</dbReference>
<comment type="similarity">
    <text evidence="2 14">Belongs to the cation transport ATPase (P-type) (TC 3.A.3) family. Type IB subfamily.</text>
</comment>
<dbReference type="SFLD" id="SFLDG00002">
    <property type="entry name" value="C1.7:_P-type_atpase_like"/>
    <property type="match status" value="1"/>
</dbReference>
<reference evidence="17" key="1">
    <citation type="submission" date="2020-09" db="EMBL/GenBank/DDBJ databases">
        <title>Genome seq and assembly of Tianweitania sp.</title>
        <authorList>
            <person name="Chhetri G."/>
        </authorList>
    </citation>
    <scope>NUCLEOTIDE SEQUENCE</scope>
    <source>
        <strain evidence="17">Rool2</strain>
    </source>
</reference>
<dbReference type="Pfam" id="PF00403">
    <property type="entry name" value="HMA"/>
    <property type="match status" value="1"/>
</dbReference>
<dbReference type="Gene3D" id="3.40.1110.10">
    <property type="entry name" value="Calcium-transporting ATPase, cytoplasmic domain N"/>
    <property type="match status" value="1"/>
</dbReference>
<dbReference type="InterPro" id="IPR027256">
    <property type="entry name" value="P-typ_ATPase_IB"/>
</dbReference>
<dbReference type="SFLD" id="SFLDF00027">
    <property type="entry name" value="p-type_atpase"/>
    <property type="match status" value="1"/>
</dbReference>
<evidence type="ECO:0000256" key="1">
    <source>
        <dbReference type="ARBA" id="ARBA00004651"/>
    </source>
</evidence>
<dbReference type="RefSeq" id="WP_188165792.1">
    <property type="nucleotide sequence ID" value="NZ_JACVVX010000005.1"/>
</dbReference>
<dbReference type="PANTHER" id="PTHR48085">
    <property type="entry name" value="CADMIUM/ZINC-TRANSPORTING ATPASE HMA2-RELATED"/>
    <property type="match status" value="1"/>
</dbReference>
<dbReference type="EMBL" id="JACVVX010000005">
    <property type="protein sequence ID" value="MBD0416366.1"/>
    <property type="molecule type" value="Genomic_DNA"/>
</dbReference>
<dbReference type="PROSITE" id="PS01047">
    <property type="entry name" value="HMA_1"/>
    <property type="match status" value="1"/>
</dbReference>
<accession>A0A8J6U102</accession>
<dbReference type="InterPro" id="IPR036163">
    <property type="entry name" value="HMA_dom_sf"/>
</dbReference>
<dbReference type="CDD" id="cd00371">
    <property type="entry name" value="HMA"/>
    <property type="match status" value="1"/>
</dbReference>
<organism evidence="17 18">
    <name type="scientific">Oryzicola mucosus</name>
    <dbReference type="NCBI Taxonomy" id="2767425"/>
    <lineage>
        <taxon>Bacteria</taxon>
        <taxon>Pseudomonadati</taxon>
        <taxon>Pseudomonadota</taxon>
        <taxon>Alphaproteobacteria</taxon>
        <taxon>Hyphomicrobiales</taxon>
        <taxon>Phyllobacteriaceae</taxon>
        <taxon>Oryzicola</taxon>
    </lineage>
</organism>
<evidence type="ECO:0000256" key="14">
    <source>
        <dbReference type="RuleBase" id="RU362081"/>
    </source>
</evidence>
<feature type="transmembrane region" description="Helical" evidence="14">
    <location>
        <begin position="376"/>
        <end position="396"/>
    </location>
</feature>
<dbReference type="SUPFAM" id="SSF81653">
    <property type="entry name" value="Calcium ATPase, transduction domain A"/>
    <property type="match status" value="1"/>
</dbReference>
<dbReference type="EC" id="7.2.2.12" evidence="12"/>
<keyword evidence="7 14" id="KW-0547">Nucleotide-binding</keyword>
<dbReference type="PRINTS" id="PR00119">
    <property type="entry name" value="CATATPASE"/>
</dbReference>
<dbReference type="GO" id="GO:0005524">
    <property type="term" value="F:ATP binding"/>
    <property type="evidence" value="ECO:0007669"/>
    <property type="project" value="UniProtKB-UniRule"/>
</dbReference>
<keyword evidence="5 14" id="KW-0812">Transmembrane</keyword>
<dbReference type="SUPFAM" id="SSF81665">
    <property type="entry name" value="Calcium ATPase, transmembrane domain M"/>
    <property type="match status" value="1"/>
</dbReference>
<dbReference type="InterPro" id="IPR059000">
    <property type="entry name" value="ATPase_P-type_domA"/>
</dbReference>
<keyword evidence="8 14" id="KW-0067">ATP-binding</keyword>
<evidence type="ECO:0000256" key="5">
    <source>
        <dbReference type="ARBA" id="ARBA00022692"/>
    </source>
</evidence>
<dbReference type="GO" id="GO:0005886">
    <property type="term" value="C:plasma membrane"/>
    <property type="evidence" value="ECO:0007669"/>
    <property type="project" value="UniProtKB-SubCell"/>
</dbReference>
<dbReference type="SUPFAM" id="SSF56784">
    <property type="entry name" value="HAD-like"/>
    <property type="match status" value="1"/>
</dbReference>
<evidence type="ECO:0000313" key="18">
    <source>
        <dbReference type="Proteomes" id="UP000643405"/>
    </source>
</evidence>
<dbReference type="PROSITE" id="PS00154">
    <property type="entry name" value="ATPASE_E1_E2"/>
    <property type="match status" value="1"/>
</dbReference>
<dbReference type="Pfam" id="PF00122">
    <property type="entry name" value="E1-E2_ATPase"/>
    <property type="match status" value="1"/>
</dbReference>
<dbReference type="Gene3D" id="3.40.50.1000">
    <property type="entry name" value="HAD superfamily/HAD-like"/>
    <property type="match status" value="1"/>
</dbReference>
<dbReference type="FunFam" id="2.70.150.10:FF:000002">
    <property type="entry name" value="Copper-transporting ATPase 1, putative"/>
    <property type="match status" value="1"/>
</dbReference>
<dbReference type="GO" id="GO:0046872">
    <property type="term" value="F:metal ion binding"/>
    <property type="evidence" value="ECO:0007669"/>
    <property type="project" value="UniProtKB-KW"/>
</dbReference>
<evidence type="ECO:0000259" key="16">
    <source>
        <dbReference type="PROSITE" id="PS50846"/>
    </source>
</evidence>
<dbReference type="PRINTS" id="PR00941">
    <property type="entry name" value="CDATPASE"/>
</dbReference>
<dbReference type="PROSITE" id="PS50846">
    <property type="entry name" value="HMA_2"/>
    <property type="match status" value="1"/>
</dbReference>
<proteinExistence type="inferred from homology"/>
<dbReference type="InterPro" id="IPR023298">
    <property type="entry name" value="ATPase_P-typ_TM_dom_sf"/>
</dbReference>
<comment type="catalytic activity">
    <reaction evidence="13">
        <text>Zn(2+)(in) + ATP + H2O = Zn(2+)(out) + ADP + phosphate + H(+)</text>
        <dbReference type="Rhea" id="RHEA:20621"/>
        <dbReference type="ChEBI" id="CHEBI:15377"/>
        <dbReference type="ChEBI" id="CHEBI:15378"/>
        <dbReference type="ChEBI" id="CHEBI:29105"/>
        <dbReference type="ChEBI" id="CHEBI:30616"/>
        <dbReference type="ChEBI" id="CHEBI:43474"/>
        <dbReference type="ChEBI" id="CHEBI:456216"/>
        <dbReference type="EC" id="7.2.2.12"/>
    </reaction>
</comment>
<dbReference type="NCBIfam" id="TIGR01525">
    <property type="entry name" value="ATPase-IB_hvy"/>
    <property type="match status" value="1"/>
</dbReference>
<evidence type="ECO:0000256" key="9">
    <source>
        <dbReference type="ARBA" id="ARBA00022967"/>
    </source>
</evidence>
<dbReference type="GO" id="GO:0016887">
    <property type="term" value="F:ATP hydrolysis activity"/>
    <property type="evidence" value="ECO:0007669"/>
    <property type="project" value="InterPro"/>
</dbReference>
<dbReference type="NCBIfam" id="TIGR01511">
    <property type="entry name" value="ATPase-IB1_Cu"/>
    <property type="match status" value="1"/>
</dbReference>
<dbReference type="SFLD" id="SFLDS00003">
    <property type="entry name" value="Haloacid_Dehalogenase"/>
    <property type="match status" value="1"/>
</dbReference>
<comment type="caution">
    <text evidence="17">The sequence shown here is derived from an EMBL/GenBank/DDBJ whole genome shotgun (WGS) entry which is preliminary data.</text>
</comment>
<feature type="compositionally biased region" description="Basic and acidic residues" evidence="15">
    <location>
        <begin position="86"/>
        <end position="124"/>
    </location>
</feature>
<dbReference type="InterPro" id="IPR006121">
    <property type="entry name" value="HMA_dom"/>
</dbReference>
<evidence type="ECO:0000256" key="7">
    <source>
        <dbReference type="ARBA" id="ARBA00022741"/>
    </source>
</evidence>
<dbReference type="AlphaFoldDB" id="A0A8J6U102"/>
<keyword evidence="3 14" id="KW-1003">Cell membrane</keyword>
<evidence type="ECO:0000256" key="11">
    <source>
        <dbReference type="ARBA" id="ARBA00023136"/>
    </source>
</evidence>
<dbReference type="InterPro" id="IPR018303">
    <property type="entry name" value="ATPase_P-typ_P_site"/>
</dbReference>
<gene>
    <name evidence="17" type="ORF">ICI42_17065</name>
</gene>
<feature type="transmembrane region" description="Helical" evidence="14">
    <location>
        <begin position="150"/>
        <end position="170"/>
    </location>
</feature>
<dbReference type="Proteomes" id="UP000643405">
    <property type="component" value="Unassembled WGS sequence"/>
</dbReference>
<sequence length="764" mass="78570">MAEAELKSRYSVQGMDCASCAKKIDTAVRRIDGVDDVNVSVARGTMTVSHRDAAAIQATIEKQVRKLGYSATLQAGAVPFEPAPAKVHDCSAHGHDHAAHDHDHGHEAGGSHNHDHAGHDHGAASEKPAASAHSHTHVAGEGPWWKQTRALLTFACGTAVVLAFLAAHAVPDFEQWFYGAAMLVGLVPIARRALAAATSGTPFSIEMLMTVAAIGAVMIGATEEAAAVVFLFLVGELLEGVAAGRARASIRGLSALVPKTARLEKAEGTYVEVPAETVSVGAVIMVRPGDRIAADGAVISGSSAVDEAPVTGESTPKAKEPGDMVFAGSVNGDGVLRIKVSAAAADNTIARIVRLVEEAQESKAPTERFIDRFSTFYTPAVMVLAMLVAVLPPLFAQGAWDEWIYKSLAILLIGCPCALVISTPAAIAASLSAGARRGLLMKGGAVLEGAGRLTAIAFDKTGTLTAGKPLVTDVISFSRSEPDILKLAAALETGSSHPLAVAILNKAVAEGVAVVAATDSAALGGRGVIGTVEGQSILLASPRAAGEKAVLSEEQKTRIAALNDEGKTVSILVVGNEVAGAIALRDEPRPDALAGLAALKALGIRPLMLTGDNKRTATAVGKALDIEVHAELMPQDKQRIVGELKAKGDTVGKVGDGINDAPALAAADVGIAMGGGTDVALETADAAILNGRVMDVAGMVDLSRRTLTNIHQNIGIALGLKVVFFVTTIIGVTGLWPAILADTGATVLVTANAMRLLGWKLKFS</sequence>
<dbReference type="NCBIfam" id="TIGR01494">
    <property type="entry name" value="ATPase_P-type"/>
    <property type="match status" value="1"/>
</dbReference>
<feature type="transmembrane region" description="Helical" evidence="14">
    <location>
        <begin position="408"/>
        <end position="431"/>
    </location>
</feature>
<evidence type="ECO:0000256" key="6">
    <source>
        <dbReference type="ARBA" id="ARBA00022723"/>
    </source>
</evidence>
<evidence type="ECO:0000256" key="12">
    <source>
        <dbReference type="ARBA" id="ARBA00039097"/>
    </source>
</evidence>
<evidence type="ECO:0000256" key="3">
    <source>
        <dbReference type="ARBA" id="ARBA00022475"/>
    </source>
</evidence>
<evidence type="ECO:0000256" key="4">
    <source>
        <dbReference type="ARBA" id="ARBA00022553"/>
    </source>
</evidence>
<dbReference type="InterPro" id="IPR044492">
    <property type="entry name" value="P_typ_ATPase_HD_dom"/>
</dbReference>
<feature type="transmembrane region" description="Helical" evidence="14">
    <location>
        <begin position="714"/>
        <end position="732"/>
    </location>
</feature>
<evidence type="ECO:0000256" key="10">
    <source>
        <dbReference type="ARBA" id="ARBA00022989"/>
    </source>
</evidence>
<evidence type="ECO:0000256" key="13">
    <source>
        <dbReference type="ARBA" id="ARBA00047308"/>
    </source>
</evidence>
<evidence type="ECO:0000256" key="8">
    <source>
        <dbReference type="ARBA" id="ARBA00022840"/>
    </source>
</evidence>
<dbReference type="Gene3D" id="2.70.150.10">
    <property type="entry name" value="Calcium-transporting ATPase, cytoplasmic transduction domain A"/>
    <property type="match status" value="1"/>
</dbReference>
<keyword evidence="9" id="KW-1278">Translocase</keyword>
<dbReference type="Pfam" id="PF00702">
    <property type="entry name" value="Hydrolase"/>
    <property type="match status" value="1"/>
</dbReference>
<keyword evidence="4" id="KW-0597">Phosphoprotein</keyword>
<dbReference type="SUPFAM" id="SSF55008">
    <property type="entry name" value="HMA, heavy metal-associated domain"/>
    <property type="match status" value="1"/>
</dbReference>
<dbReference type="InterPro" id="IPR023214">
    <property type="entry name" value="HAD_sf"/>
</dbReference>
<dbReference type="InterPro" id="IPR036412">
    <property type="entry name" value="HAD-like_sf"/>
</dbReference>
<name>A0A8J6U102_9HYPH</name>
<evidence type="ECO:0000256" key="2">
    <source>
        <dbReference type="ARBA" id="ARBA00006024"/>
    </source>
</evidence>
<feature type="domain" description="HMA" evidence="16">
    <location>
        <begin position="6"/>
        <end position="72"/>
    </location>
</feature>
<evidence type="ECO:0000313" key="17">
    <source>
        <dbReference type="EMBL" id="MBD0416366.1"/>
    </source>
</evidence>
<dbReference type="InterPro" id="IPR001757">
    <property type="entry name" value="P_typ_ATPase"/>
</dbReference>
<evidence type="ECO:0000256" key="15">
    <source>
        <dbReference type="SAM" id="MobiDB-lite"/>
    </source>
</evidence>
<dbReference type="GO" id="GO:0015086">
    <property type="term" value="F:cadmium ion transmembrane transporter activity"/>
    <property type="evidence" value="ECO:0007669"/>
    <property type="project" value="TreeGrafter"/>
</dbReference>